<dbReference type="STRING" id="1220924.W2RWR9"/>
<dbReference type="PRINTS" id="PR00792">
    <property type="entry name" value="PEPSIN"/>
</dbReference>
<evidence type="ECO:0000313" key="14">
    <source>
        <dbReference type="EMBL" id="ETN40926.1"/>
    </source>
</evidence>
<keyword evidence="5 12" id="KW-0732">Signal</keyword>
<dbReference type="HOGENOM" id="CLU_013253_9_3_1"/>
<dbReference type="RefSeq" id="XP_008717769.1">
    <property type="nucleotide sequence ID" value="XM_008719547.1"/>
</dbReference>
<evidence type="ECO:0000256" key="5">
    <source>
        <dbReference type="ARBA" id="ARBA00022729"/>
    </source>
</evidence>
<feature type="signal peptide" evidence="12">
    <location>
        <begin position="1"/>
        <end position="20"/>
    </location>
</feature>
<dbReference type="FunFam" id="2.40.70.10:FF:000011">
    <property type="entry name" value="Aspartic protease"/>
    <property type="match status" value="1"/>
</dbReference>
<protein>
    <recommendedName>
        <fullName evidence="9">Probable aspartic-type endopeptidase OPSB</fullName>
    </recommendedName>
    <alternativeName>
        <fullName evidence="8">Probable aspartic-type endopeptidase opsB</fullName>
    </alternativeName>
</protein>
<dbReference type="SUPFAM" id="SSF50630">
    <property type="entry name" value="Acid proteases"/>
    <property type="match status" value="1"/>
</dbReference>
<dbReference type="FunCoup" id="W2RWR9">
    <property type="interactions" value="318"/>
</dbReference>
<feature type="active site" evidence="10">
    <location>
        <position position="91"/>
    </location>
</feature>
<evidence type="ECO:0000256" key="6">
    <source>
        <dbReference type="ARBA" id="ARBA00022750"/>
    </source>
</evidence>
<dbReference type="VEuPathDB" id="FungiDB:HMPREF1541_05206"/>
<dbReference type="InterPro" id="IPR033121">
    <property type="entry name" value="PEPTIDASE_A1"/>
</dbReference>
<dbReference type="PROSITE" id="PS00141">
    <property type="entry name" value="ASP_PROTEASE"/>
    <property type="match status" value="1"/>
</dbReference>
<evidence type="ECO:0000256" key="3">
    <source>
        <dbReference type="ARBA" id="ARBA00022622"/>
    </source>
</evidence>
<evidence type="ECO:0000256" key="8">
    <source>
        <dbReference type="ARBA" id="ARBA00067536"/>
    </source>
</evidence>
<dbReference type="GeneID" id="19972545"/>
<evidence type="ECO:0000256" key="12">
    <source>
        <dbReference type="SAM" id="SignalP"/>
    </source>
</evidence>
<dbReference type="InterPro" id="IPR033876">
    <property type="entry name" value="SAP-like"/>
</dbReference>
<organism evidence="14 15">
    <name type="scientific">Cyphellophora europaea (strain CBS 101466)</name>
    <name type="common">Phialophora europaea</name>
    <dbReference type="NCBI Taxonomy" id="1220924"/>
    <lineage>
        <taxon>Eukaryota</taxon>
        <taxon>Fungi</taxon>
        <taxon>Dikarya</taxon>
        <taxon>Ascomycota</taxon>
        <taxon>Pezizomycotina</taxon>
        <taxon>Eurotiomycetes</taxon>
        <taxon>Chaetothyriomycetidae</taxon>
        <taxon>Chaetothyriales</taxon>
        <taxon>Cyphellophoraceae</taxon>
        <taxon>Cyphellophora</taxon>
    </lineage>
</organism>
<evidence type="ECO:0000313" key="15">
    <source>
        <dbReference type="Proteomes" id="UP000030752"/>
    </source>
</evidence>
<dbReference type="CDD" id="cd05474">
    <property type="entry name" value="SAP_like"/>
    <property type="match status" value="1"/>
</dbReference>
<dbReference type="InterPro" id="IPR001969">
    <property type="entry name" value="Aspartic_peptidase_AS"/>
</dbReference>
<keyword evidence="4 11" id="KW-0645">Protease</keyword>
<comment type="similarity">
    <text evidence="2 11">Belongs to the peptidase A1 family.</text>
</comment>
<dbReference type="GO" id="GO:0006508">
    <property type="term" value="P:proteolysis"/>
    <property type="evidence" value="ECO:0007669"/>
    <property type="project" value="UniProtKB-KW"/>
</dbReference>
<feature type="domain" description="Peptidase A1" evidence="13">
    <location>
        <begin position="73"/>
        <end position="398"/>
    </location>
</feature>
<proteinExistence type="inferred from homology"/>
<name>W2RWR9_CYPE1</name>
<dbReference type="PANTHER" id="PTHR47966">
    <property type="entry name" value="BETA-SITE APP-CLEAVING ENZYME, ISOFORM A-RELATED"/>
    <property type="match status" value="1"/>
</dbReference>
<comment type="subcellular location">
    <subcellularLocation>
        <location evidence="1">Cell membrane</location>
        <topology evidence="1">Lipid-anchor</topology>
        <topology evidence="1">GPI-anchor</topology>
    </subcellularLocation>
</comment>
<keyword evidence="3" id="KW-0336">GPI-anchor</keyword>
<evidence type="ECO:0000256" key="1">
    <source>
        <dbReference type="ARBA" id="ARBA00004609"/>
    </source>
</evidence>
<keyword evidence="6 11" id="KW-0064">Aspartyl protease</keyword>
<keyword evidence="3" id="KW-0472">Membrane</keyword>
<evidence type="ECO:0000259" key="13">
    <source>
        <dbReference type="PROSITE" id="PS51767"/>
    </source>
</evidence>
<reference evidence="14 15" key="1">
    <citation type="submission" date="2013-03" db="EMBL/GenBank/DDBJ databases">
        <title>The Genome Sequence of Phialophora europaea CBS 101466.</title>
        <authorList>
            <consortium name="The Broad Institute Genomics Platform"/>
            <person name="Cuomo C."/>
            <person name="de Hoog S."/>
            <person name="Gorbushina A."/>
            <person name="Walker B."/>
            <person name="Young S.K."/>
            <person name="Zeng Q."/>
            <person name="Gargeya S."/>
            <person name="Fitzgerald M."/>
            <person name="Haas B."/>
            <person name="Abouelleil A."/>
            <person name="Allen A.W."/>
            <person name="Alvarado L."/>
            <person name="Arachchi H.M."/>
            <person name="Berlin A.M."/>
            <person name="Chapman S.B."/>
            <person name="Gainer-Dewar J."/>
            <person name="Goldberg J."/>
            <person name="Griggs A."/>
            <person name="Gujja S."/>
            <person name="Hansen M."/>
            <person name="Howarth C."/>
            <person name="Imamovic A."/>
            <person name="Ireland A."/>
            <person name="Larimer J."/>
            <person name="McCowan C."/>
            <person name="Murphy C."/>
            <person name="Pearson M."/>
            <person name="Poon T.W."/>
            <person name="Priest M."/>
            <person name="Roberts A."/>
            <person name="Saif S."/>
            <person name="Shea T."/>
            <person name="Sisk P."/>
            <person name="Sykes S."/>
            <person name="Wortman J."/>
            <person name="Nusbaum C."/>
            <person name="Birren B."/>
        </authorList>
    </citation>
    <scope>NUCLEOTIDE SEQUENCE [LARGE SCALE GENOMIC DNA]</scope>
    <source>
        <strain evidence="14 15">CBS 101466</strain>
    </source>
</reference>
<feature type="active site" evidence="10">
    <location>
        <position position="280"/>
    </location>
</feature>
<dbReference type="Proteomes" id="UP000030752">
    <property type="component" value="Unassembled WGS sequence"/>
</dbReference>
<evidence type="ECO:0000256" key="9">
    <source>
        <dbReference type="ARBA" id="ARBA00068059"/>
    </source>
</evidence>
<sequence length="473" mass="50339">MRVPDFALVAGCISISFAAATPLTAEHTSRAVGLPIQRKRVDPHAALIQDRARLRRRQADTVDIDLDNELSLYFANLTLGTPPQEIRLHLDTGSSDLWVNVAESQICQRQQCQGGVYDGASSSTHRVVNDVFNITYVDGSSAYGDYVSDSLSIGDIALNDFQFGTGQVSTSSQGVLGIGFESNEVQLLRTGSSYPNLPAAMKQAGHIASNVYSLWLNDFESSTGEILFGGVDSAKYTGTLETVPLIEQNGGYRQFAIALSTLSLNGTTRADSLPVGVLLDSGSTLSYLPRDLARRVFTEFNAVWNSNTGAAYVSCNLANEDQSIGFNFSGKSIQVPYDELVLDFTPGDGGQDLRLENGDPACILGISQVEDHIAILGDTFLRSAYVVYDLENNQIALAQTVFNATNSNVEEIATAGGDIPGATPAPFPIKDADVGADGARLGGPSASDAFSVSSKRSDFAAFAAILVAACMVW</sequence>
<evidence type="ECO:0000256" key="11">
    <source>
        <dbReference type="RuleBase" id="RU000454"/>
    </source>
</evidence>
<dbReference type="eggNOG" id="KOG1339">
    <property type="taxonomic scope" value="Eukaryota"/>
</dbReference>
<dbReference type="InterPro" id="IPR021109">
    <property type="entry name" value="Peptidase_aspartic_dom_sf"/>
</dbReference>
<dbReference type="AlphaFoldDB" id="W2RWR9"/>
<keyword evidence="3" id="KW-0449">Lipoprotein</keyword>
<accession>W2RWR9</accession>
<evidence type="ECO:0000256" key="10">
    <source>
        <dbReference type="PIRSR" id="PIRSR601461-1"/>
    </source>
</evidence>
<dbReference type="InParanoid" id="W2RWR9"/>
<dbReference type="OrthoDB" id="771136at2759"/>
<dbReference type="GO" id="GO:0004190">
    <property type="term" value="F:aspartic-type endopeptidase activity"/>
    <property type="evidence" value="ECO:0007669"/>
    <property type="project" value="UniProtKB-KW"/>
</dbReference>
<dbReference type="PANTHER" id="PTHR47966:SF65">
    <property type="entry name" value="ASPARTIC-TYPE ENDOPEPTIDASE"/>
    <property type="match status" value="1"/>
</dbReference>
<dbReference type="GO" id="GO:0005886">
    <property type="term" value="C:plasma membrane"/>
    <property type="evidence" value="ECO:0007669"/>
    <property type="project" value="UniProtKB-SubCell"/>
</dbReference>
<keyword evidence="7 11" id="KW-0378">Hydrolase</keyword>
<feature type="chain" id="PRO_5004823925" description="Probable aspartic-type endopeptidase OPSB" evidence="12">
    <location>
        <begin position="21"/>
        <end position="473"/>
    </location>
</feature>
<evidence type="ECO:0000256" key="4">
    <source>
        <dbReference type="ARBA" id="ARBA00022670"/>
    </source>
</evidence>
<gene>
    <name evidence="14" type="ORF">HMPREF1541_05206</name>
</gene>
<dbReference type="Pfam" id="PF00026">
    <property type="entry name" value="Asp"/>
    <property type="match status" value="1"/>
</dbReference>
<dbReference type="InterPro" id="IPR001461">
    <property type="entry name" value="Aspartic_peptidase_A1"/>
</dbReference>
<dbReference type="Gene3D" id="2.40.70.10">
    <property type="entry name" value="Acid Proteases"/>
    <property type="match status" value="2"/>
</dbReference>
<evidence type="ECO:0000256" key="2">
    <source>
        <dbReference type="ARBA" id="ARBA00007447"/>
    </source>
</evidence>
<dbReference type="PROSITE" id="PS51767">
    <property type="entry name" value="PEPTIDASE_A1"/>
    <property type="match status" value="1"/>
</dbReference>
<keyword evidence="15" id="KW-1185">Reference proteome</keyword>
<dbReference type="EMBL" id="KB822720">
    <property type="protein sequence ID" value="ETN40926.1"/>
    <property type="molecule type" value="Genomic_DNA"/>
</dbReference>
<dbReference type="GO" id="GO:0098552">
    <property type="term" value="C:side of membrane"/>
    <property type="evidence" value="ECO:0007669"/>
    <property type="project" value="UniProtKB-KW"/>
</dbReference>
<keyword evidence="3" id="KW-0325">Glycoprotein</keyword>
<evidence type="ECO:0000256" key="7">
    <source>
        <dbReference type="ARBA" id="ARBA00022801"/>
    </source>
</evidence>